<sequence>MADVKENNEAERTDKLESQIKSADMSEDMQQEAIEVAQEAMQKYTIEKEIAHHIKRTVCRSTRNTIYTFSL</sequence>
<dbReference type="Proteomes" id="UP001281147">
    <property type="component" value="Unassembled WGS sequence"/>
</dbReference>
<gene>
    <name evidence="1" type="primary">DYN2</name>
    <name evidence="1" type="ORF">LTR37_001963</name>
</gene>
<evidence type="ECO:0000313" key="2">
    <source>
        <dbReference type="Proteomes" id="UP001281147"/>
    </source>
</evidence>
<name>A0ACC3NV57_9PEZI</name>
<organism evidence="1 2">
    <name type="scientific">Vermiconidia calcicola</name>
    <dbReference type="NCBI Taxonomy" id="1690605"/>
    <lineage>
        <taxon>Eukaryota</taxon>
        <taxon>Fungi</taxon>
        <taxon>Dikarya</taxon>
        <taxon>Ascomycota</taxon>
        <taxon>Pezizomycotina</taxon>
        <taxon>Dothideomycetes</taxon>
        <taxon>Dothideomycetidae</taxon>
        <taxon>Mycosphaerellales</taxon>
        <taxon>Extremaceae</taxon>
        <taxon>Vermiconidia</taxon>
    </lineage>
</organism>
<keyword evidence="2" id="KW-1185">Reference proteome</keyword>
<accession>A0ACC3NV57</accession>
<dbReference type="EMBL" id="JAUTXU010000010">
    <property type="protein sequence ID" value="KAK3723240.1"/>
    <property type="molecule type" value="Genomic_DNA"/>
</dbReference>
<reference evidence="1" key="1">
    <citation type="submission" date="2023-07" db="EMBL/GenBank/DDBJ databases">
        <title>Black Yeasts Isolated from many extreme environments.</title>
        <authorList>
            <person name="Coleine C."/>
            <person name="Stajich J.E."/>
            <person name="Selbmann L."/>
        </authorList>
    </citation>
    <scope>NUCLEOTIDE SEQUENCE</scope>
    <source>
        <strain evidence="1">CCFEE 5714</strain>
    </source>
</reference>
<protein>
    <submittedName>
        <fullName evidence="1">Dynein light chain</fullName>
    </submittedName>
</protein>
<proteinExistence type="predicted"/>
<evidence type="ECO:0000313" key="1">
    <source>
        <dbReference type="EMBL" id="KAK3723240.1"/>
    </source>
</evidence>
<comment type="caution">
    <text evidence="1">The sequence shown here is derived from an EMBL/GenBank/DDBJ whole genome shotgun (WGS) entry which is preliminary data.</text>
</comment>